<dbReference type="EMBL" id="CP108140">
    <property type="protein sequence ID" value="WTP91783.1"/>
    <property type="molecule type" value="Genomic_DNA"/>
</dbReference>
<dbReference type="InterPro" id="IPR029063">
    <property type="entry name" value="SAM-dependent_MTases_sf"/>
</dbReference>
<dbReference type="InterPro" id="IPR052514">
    <property type="entry name" value="SAM-dependent_MTase"/>
</dbReference>
<accession>A0AAU1I9E2</accession>
<dbReference type="PANTHER" id="PTHR34203:SF15">
    <property type="entry name" value="SLL1173 PROTEIN"/>
    <property type="match status" value="1"/>
</dbReference>
<keyword evidence="3" id="KW-0489">Methyltransferase</keyword>
<dbReference type="Pfam" id="PF05050">
    <property type="entry name" value="Methyltransf_21"/>
    <property type="match status" value="1"/>
</dbReference>
<keyword evidence="3" id="KW-0808">Transferase</keyword>
<dbReference type="PANTHER" id="PTHR34203">
    <property type="entry name" value="METHYLTRANSFERASE, FKBM FAMILY PROTEIN"/>
    <property type="match status" value="1"/>
</dbReference>
<dbReference type="GO" id="GO:0032259">
    <property type="term" value="P:methylation"/>
    <property type="evidence" value="ECO:0007669"/>
    <property type="project" value="UniProtKB-KW"/>
</dbReference>
<proteinExistence type="predicted"/>
<dbReference type="InterPro" id="IPR006342">
    <property type="entry name" value="FkbM_mtfrase"/>
</dbReference>
<sequence>MIEIKYADKICRFDDEGVDPEHPGTMYGPMIQGRFYEHAFLDYIASLEIPGTYVDVGACIGTHTVFFALYCPSGRVYAFEPRSVQMRRLRRNVELNQVHGRVIASEWALSDSRGRVEVSLDRRNHVLRTRRLDTLVREPVAVIKLDVEGMEAQALGGARRMLRRYRPRVFAEAHTEEDVARILAVLEPYGYRATGRVFNASPTYEFVASRRADSRGKVAMRRAVHATPAPVKRMLPNGVRRLARRALR</sequence>
<gene>
    <name evidence="2" type="ORF">OG477_01145</name>
    <name evidence="3" type="ORF">OG477_44200</name>
</gene>
<evidence type="ECO:0000259" key="1">
    <source>
        <dbReference type="Pfam" id="PF05050"/>
    </source>
</evidence>
<dbReference type="GO" id="GO:0008168">
    <property type="term" value="F:methyltransferase activity"/>
    <property type="evidence" value="ECO:0007669"/>
    <property type="project" value="UniProtKB-KW"/>
</dbReference>
<dbReference type="NCBIfam" id="TIGR01444">
    <property type="entry name" value="fkbM_fam"/>
    <property type="match status" value="1"/>
</dbReference>
<dbReference type="Gene3D" id="3.40.50.150">
    <property type="entry name" value="Vaccinia Virus protein VP39"/>
    <property type="match status" value="1"/>
</dbReference>
<dbReference type="SUPFAM" id="SSF53335">
    <property type="entry name" value="S-adenosyl-L-methionine-dependent methyltransferases"/>
    <property type="match status" value="1"/>
</dbReference>
<protein>
    <submittedName>
        <fullName evidence="3">FkbM family methyltransferase</fullName>
    </submittedName>
</protein>
<feature type="domain" description="Methyltransferase FkbM" evidence="1">
    <location>
        <begin position="55"/>
        <end position="192"/>
    </location>
</feature>
<dbReference type="EMBL" id="CP108140">
    <property type="protein sequence ID" value="WTP84056.1"/>
    <property type="molecule type" value="Genomic_DNA"/>
</dbReference>
<evidence type="ECO:0000313" key="2">
    <source>
        <dbReference type="EMBL" id="WTP84056.1"/>
    </source>
</evidence>
<dbReference type="AlphaFoldDB" id="A0AAU1I9E2"/>
<evidence type="ECO:0000313" key="3">
    <source>
        <dbReference type="EMBL" id="WTP91783.1"/>
    </source>
</evidence>
<reference evidence="3" key="1">
    <citation type="submission" date="2022-10" db="EMBL/GenBank/DDBJ databases">
        <title>The complete genomes of actinobacterial strains from the NBC collection.</title>
        <authorList>
            <person name="Joergensen T.S."/>
            <person name="Alvarez Arevalo M."/>
            <person name="Sterndorff E.B."/>
            <person name="Faurdal D."/>
            <person name="Vuksanovic O."/>
            <person name="Mourched A.-S."/>
            <person name="Charusanti P."/>
            <person name="Shaw S."/>
            <person name="Blin K."/>
            <person name="Weber T."/>
        </authorList>
    </citation>
    <scope>NUCLEOTIDE SEQUENCE</scope>
    <source>
        <strain evidence="3">NBC 00180</strain>
    </source>
</reference>
<name>A0AAU1I9E2_9ACTN</name>
<organism evidence="3">
    <name type="scientific">Streptomyces sp. NBC_00180</name>
    <dbReference type="NCBI Taxonomy" id="2903632"/>
    <lineage>
        <taxon>Bacteria</taxon>
        <taxon>Bacillati</taxon>
        <taxon>Actinomycetota</taxon>
        <taxon>Actinomycetes</taxon>
        <taxon>Kitasatosporales</taxon>
        <taxon>Streptomycetaceae</taxon>
        <taxon>Streptomyces</taxon>
    </lineage>
</organism>